<feature type="domain" description="AB hydrolase-1" evidence="2">
    <location>
        <begin position="71"/>
        <end position="325"/>
    </location>
</feature>
<dbReference type="Proteomes" id="UP001165074">
    <property type="component" value="Unassembled WGS sequence"/>
</dbReference>
<comment type="caution">
    <text evidence="3">The sequence shown here is derived from an EMBL/GenBank/DDBJ whole genome shotgun (WGS) entry which is preliminary data.</text>
</comment>
<dbReference type="GO" id="GO:0047372">
    <property type="term" value="F:monoacylglycerol lipase activity"/>
    <property type="evidence" value="ECO:0007669"/>
    <property type="project" value="TreeGrafter"/>
</dbReference>
<dbReference type="PRINTS" id="PR00412">
    <property type="entry name" value="EPOXHYDRLASE"/>
</dbReference>
<dbReference type="SUPFAM" id="SSF53474">
    <property type="entry name" value="alpha/beta-Hydrolases"/>
    <property type="match status" value="1"/>
</dbReference>
<keyword evidence="3" id="KW-0378">Hydrolase</keyword>
<organism evidence="3 4">
    <name type="scientific">Actinoallomurus iriomotensis</name>
    <dbReference type="NCBI Taxonomy" id="478107"/>
    <lineage>
        <taxon>Bacteria</taxon>
        <taxon>Bacillati</taxon>
        <taxon>Actinomycetota</taxon>
        <taxon>Actinomycetes</taxon>
        <taxon>Streptosporangiales</taxon>
        <taxon>Thermomonosporaceae</taxon>
        <taxon>Actinoallomurus</taxon>
    </lineage>
</organism>
<dbReference type="PROSITE" id="PS51318">
    <property type="entry name" value="TAT"/>
    <property type="match status" value="1"/>
</dbReference>
<dbReference type="PANTHER" id="PTHR43798">
    <property type="entry name" value="MONOACYLGLYCEROL LIPASE"/>
    <property type="match status" value="1"/>
</dbReference>
<reference evidence="3" key="1">
    <citation type="submission" date="2023-03" db="EMBL/GenBank/DDBJ databases">
        <title>Actinoallomurus iriomotensis NBRC 103684.</title>
        <authorList>
            <person name="Ichikawa N."/>
            <person name="Sato H."/>
            <person name="Tonouchi N."/>
        </authorList>
    </citation>
    <scope>NUCLEOTIDE SEQUENCE</scope>
    <source>
        <strain evidence="3">NBRC 103684</strain>
    </source>
</reference>
<dbReference type="GO" id="GO:0046464">
    <property type="term" value="P:acylglycerol catabolic process"/>
    <property type="evidence" value="ECO:0007669"/>
    <property type="project" value="TreeGrafter"/>
</dbReference>
<dbReference type="InterPro" id="IPR050266">
    <property type="entry name" value="AB_hydrolase_sf"/>
</dbReference>
<protein>
    <submittedName>
        <fullName evidence="3">Alpha/beta hydrolase</fullName>
    </submittedName>
</protein>
<dbReference type="RefSeq" id="WP_285581126.1">
    <property type="nucleotide sequence ID" value="NZ_BSTK01000016.1"/>
</dbReference>
<dbReference type="InterPro" id="IPR006311">
    <property type="entry name" value="TAT_signal"/>
</dbReference>
<dbReference type="InterPro" id="IPR000639">
    <property type="entry name" value="Epox_hydrolase-like"/>
</dbReference>
<name>A0A9W6VYP9_9ACTN</name>
<keyword evidence="4" id="KW-1185">Reference proteome</keyword>
<evidence type="ECO:0000259" key="2">
    <source>
        <dbReference type="Pfam" id="PF00561"/>
    </source>
</evidence>
<evidence type="ECO:0000256" key="1">
    <source>
        <dbReference type="SAM" id="SignalP"/>
    </source>
</evidence>
<dbReference type="GO" id="GO:0016020">
    <property type="term" value="C:membrane"/>
    <property type="evidence" value="ECO:0007669"/>
    <property type="project" value="TreeGrafter"/>
</dbReference>
<feature type="signal peptide" evidence="1">
    <location>
        <begin position="1"/>
        <end position="30"/>
    </location>
</feature>
<accession>A0A9W6VYP9</accession>
<evidence type="ECO:0000313" key="3">
    <source>
        <dbReference type="EMBL" id="GLY90308.1"/>
    </source>
</evidence>
<evidence type="ECO:0000313" key="4">
    <source>
        <dbReference type="Proteomes" id="UP001165074"/>
    </source>
</evidence>
<dbReference type="Gene3D" id="3.40.50.1820">
    <property type="entry name" value="alpha/beta hydrolase"/>
    <property type="match status" value="1"/>
</dbReference>
<dbReference type="Pfam" id="PF00561">
    <property type="entry name" value="Abhydrolase_1"/>
    <property type="match status" value="1"/>
</dbReference>
<dbReference type="EMBL" id="BSTK01000016">
    <property type="protein sequence ID" value="GLY90308.1"/>
    <property type="molecule type" value="Genomic_DNA"/>
</dbReference>
<sequence length="343" mass="37500">MIDRRAFGKLIGAGAATASLAGLSAATASAAVPGRRTAVKPGTHTAFGTLKQVDAGVLTVGYAEAGPADGPAVVLLHGWPYDIHSYVDVAPLLAAEGYRVIVPYLRGHGTTRFRSRRTPRNAQQAVVALDIVALMDALKIDKAVLAGYDWGSRTADIIAALWPERCKALVSVTGYLITDREANKAPLPPKQEQAWWYQYYFATERGRQGLDRHRADLARLVWEYNSPTWHFDDATFERTAAAFANADYVSIVIHNYRWRLGLAEGDPRYDGLERRLAKGPVIGVPTVTLDGEVDPFTPAGDGSMYRDRFSGRYAHWTLRGIGHNVPQEAPEAFAQAVVDADRL</sequence>
<gene>
    <name evidence="3" type="ORF">Airi02_082370</name>
</gene>
<proteinExistence type="predicted"/>
<feature type="chain" id="PRO_5040773730" evidence="1">
    <location>
        <begin position="31"/>
        <end position="343"/>
    </location>
</feature>
<dbReference type="AlphaFoldDB" id="A0A9W6VYP9"/>
<dbReference type="InterPro" id="IPR000073">
    <property type="entry name" value="AB_hydrolase_1"/>
</dbReference>
<dbReference type="InterPro" id="IPR029058">
    <property type="entry name" value="AB_hydrolase_fold"/>
</dbReference>
<dbReference type="PANTHER" id="PTHR43798:SF33">
    <property type="entry name" value="HYDROLASE, PUTATIVE (AFU_ORTHOLOGUE AFUA_2G14860)-RELATED"/>
    <property type="match status" value="1"/>
</dbReference>
<keyword evidence="1" id="KW-0732">Signal</keyword>